<sequence length="314" mass="35547">MSDFNFSNSSVDSGFLANEIMEQIDWDLNFDVDPSLLSDLPVDGSVNEFSNPSPLSIGEIEHLLMKDDDYDNRNIVVEQSKIPDNFLSDILLDSPVGSDQSGAVVDLSNGKNSFASEEVDVLPIKENKDGGGDPISKKRKRLFRNRVAAMRSRERKKMYVRDLEMKSRYLEGECKRLGMLLQCCFAENQGLRLSLQKSKAFDATMTKQESAVLLLESLLLGSLLWFLGFVCLLVLPRLFQSNVEVVIENLDKKNQGSLAPRRTRSKILGHQIFKSFVISKRCKASRSRMKPSSVTREVLVQLGHLSFYYFYCSF</sequence>
<keyword evidence="6" id="KW-0804">Transcription</keyword>
<accession>A0A5J4ZAN2</accession>
<keyword evidence="5" id="KW-0238">DNA-binding</keyword>
<feature type="domain" description="BZIP" evidence="9">
    <location>
        <begin position="135"/>
        <end position="177"/>
    </location>
</feature>
<dbReference type="GO" id="GO:0003677">
    <property type="term" value="F:DNA binding"/>
    <property type="evidence" value="ECO:0007669"/>
    <property type="project" value="UniProtKB-KW"/>
</dbReference>
<dbReference type="PANTHER" id="PTHR47416">
    <property type="entry name" value="BASIC-LEUCINE ZIPPER TRANSCRIPTION FACTOR F-RELATED"/>
    <property type="match status" value="1"/>
</dbReference>
<dbReference type="PANTHER" id="PTHR47416:SF8">
    <property type="entry name" value="BASIC-LEUCINE ZIPPER TRANSCRIPTION FACTOR E-RELATED"/>
    <property type="match status" value="1"/>
</dbReference>
<keyword evidence="11" id="KW-1185">Reference proteome</keyword>
<keyword evidence="8" id="KW-1133">Transmembrane helix</keyword>
<evidence type="ECO:0000256" key="6">
    <source>
        <dbReference type="ARBA" id="ARBA00023163"/>
    </source>
</evidence>
<dbReference type="Proteomes" id="UP000325577">
    <property type="component" value="Linkage Group LG9"/>
</dbReference>
<dbReference type="GO" id="GO:0005789">
    <property type="term" value="C:endoplasmic reticulum membrane"/>
    <property type="evidence" value="ECO:0007669"/>
    <property type="project" value="UniProtKB-SubCell"/>
</dbReference>
<organism evidence="10 11">
    <name type="scientific">Nyssa sinensis</name>
    <dbReference type="NCBI Taxonomy" id="561372"/>
    <lineage>
        <taxon>Eukaryota</taxon>
        <taxon>Viridiplantae</taxon>
        <taxon>Streptophyta</taxon>
        <taxon>Embryophyta</taxon>
        <taxon>Tracheophyta</taxon>
        <taxon>Spermatophyta</taxon>
        <taxon>Magnoliopsida</taxon>
        <taxon>eudicotyledons</taxon>
        <taxon>Gunneridae</taxon>
        <taxon>Pentapetalae</taxon>
        <taxon>asterids</taxon>
        <taxon>Cornales</taxon>
        <taxon>Nyssaceae</taxon>
        <taxon>Nyssa</taxon>
    </lineage>
</organism>
<dbReference type="OrthoDB" id="674948at2759"/>
<dbReference type="AlphaFoldDB" id="A0A5J4ZAN2"/>
<evidence type="ECO:0000259" key="9">
    <source>
        <dbReference type="PROSITE" id="PS50217"/>
    </source>
</evidence>
<feature type="transmembrane region" description="Helical" evidence="8">
    <location>
        <begin position="211"/>
        <end position="235"/>
    </location>
</feature>
<name>A0A5J4ZAN2_9ASTE</name>
<dbReference type="CDD" id="cd14704">
    <property type="entry name" value="bZIP_HY5-like"/>
    <property type="match status" value="1"/>
</dbReference>
<protein>
    <recommendedName>
        <fullName evidence="9">BZIP domain-containing protein</fullName>
    </recommendedName>
</protein>
<dbReference type="GO" id="GO:0005634">
    <property type="term" value="C:nucleus"/>
    <property type="evidence" value="ECO:0007669"/>
    <property type="project" value="UniProtKB-SubCell"/>
</dbReference>
<gene>
    <name evidence="10" type="ORF">F0562_017933</name>
</gene>
<dbReference type="InterPro" id="IPR004827">
    <property type="entry name" value="bZIP"/>
</dbReference>
<evidence type="ECO:0000256" key="5">
    <source>
        <dbReference type="ARBA" id="ARBA00023125"/>
    </source>
</evidence>
<evidence type="ECO:0000256" key="7">
    <source>
        <dbReference type="ARBA" id="ARBA00023242"/>
    </source>
</evidence>
<dbReference type="EMBL" id="CM018052">
    <property type="protein sequence ID" value="KAA8514754.1"/>
    <property type="molecule type" value="Genomic_DNA"/>
</dbReference>
<dbReference type="PROSITE" id="PS50217">
    <property type="entry name" value="BZIP"/>
    <property type="match status" value="1"/>
</dbReference>
<dbReference type="PROSITE" id="PS00036">
    <property type="entry name" value="BZIP_BASIC"/>
    <property type="match status" value="1"/>
</dbReference>
<evidence type="ECO:0000256" key="2">
    <source>
        <dbReference type="ARBA" id="ARBA00004389"/>
    </source>
</evidence>
<dbReference type="GO" id="GO:0003700">
    <property type="term" value="F:DNA-binding transcription factor activity"/>
    <property type="evidence" value="ECO:0007669"/>
    <property type="project" value="InterPro"/>
</dbReference>
<proteinExistence type="inferred from homology"/>
<dbReference type="InterPro" id="IPR046347">
    <property type="entry name" value="bZIP_sf"/>
</dbReference>
<evidence type="ECO:0000256" key="8">
    <source>
        <dbReference type="SAM" id="Phobius"/>
    </source>
</evidence>
<comment type="similarity">
    <text evidence="3">Belongs to the bZIP family.</text>
</comment>
<reference evidence="10 11" key="1">
    <citation type="submission" date="2019-09" db="EMBL/GenBank/DDBJ databases">
        <title>A chromosome-level genome assembly of the Chinese tupelo Nyssa sinensis.</title>
        <authorList>
            <person name="Yang X."/>
            <person name="Kang M."/>
            <person name="Yang Y."/>
            <person name="Xiong H."/>
            <person name="Wang M."/>
            <person name="Zhang Z."/>
            <person name="Wang Z."/>
            <person name="Wu H."/>
            <person name="Ma T."/>
            <person name="Liu J."/>
            <person name="Xi Z."/>
        </authorList>
    </citation>
    <scope>NUCLEOTIDE SEQUENCE [LARGE SCALE GENOMIC DNA]</scope>
    <source>
        <strain evidence="10">J267</strain>
        <tissue evidence="10">Leaf</tissue>
    </source>
</reference>
<dbReference type="Pfam" id="PF00170">
    <property type="entry name" value="bZIP_1"/>
    <property type="match status" value="1"/>
</dbReference>
<comment type="subcellular location">
    <subcellularLocation>
        <location evidence="2">Endoplasmic reticulum membrane</location>
        <topology evidence="2">Single-pass membrane protein</topology>
    </subcellularLocation>
    <subcellularLocation>
        <location evidence="1">Nucleus</location>
    </subcellularLocation>
</comment>
<dbReference type="SUPFAM" id="SSF57959">
    <property type="entry name" value="Leucine zipper domain"/>
    <property type="match status" value="1"/>
</dbReference>
<dbReference type="Gene3D" id="1.20.5.170">
    <property type="match status" value="1"/>
</dbReference>
<keyword evidence="8" id="KW-0472">Membrane</keyword>
<evidence type="ECO:0000313" key="11">
    <source>
        <dbReference type="Proteomes" id="UP000325577"/>
    </source>
</evidence>
<evidence type="ECO:0000256" key="3">
    <source>
        <dbReference type="ARBA" id="ARBA00007163"/>
    </source>
</evidence>
<dbReference type="SMART" id="SM00338">
    <property type="entry name" value="BRLZ"/>
    <property type="match status" value="1"/>
</dbReference>
<keyword evidence="7" id="KW-0539">Nucleus</keyword>
<evidence type="ECO:0000256" key="4">
    <source>
        <dbReference type="ARBA" id="ARBA00023015"/>
    </source>
</evidence>
<keyword evidence="4" id="KW-0805">Transcription regulation</keyword>
<keyword evidence="8" id="KW-0812">Transmembrane</keyword>
<evidence type="ECO:0000256" key="1">
    <source>
        <dbReference type="ARBA" id="ARBA00004123"/>
    </source>
</evidence>
<evidence type="ECO:0000313" key="10">
    <source>
        <dbReference type="EMBL" id="KAA8514754.1"/>
    </source>
</evidence>